<dbReference type="Proteomes" id="UP000551501">
    <property type="component" value="Unassembled WGS sequence"/>
</dbReference>
<comment type="caution">
    <text evidence="8">The sequence shown here is derived from an EMBL/GenBank/DDBJ whole genome shotgun (WGS) entry which is preliminary data.</text>
</comment>
<evidence type="ECO:0008006" key="10">
    <source>
        <dbReference type="Google" id="ProtNLM"/>
    </source>
</evidence>
<evidence type="ECO:0000256" key="1">
    <source>
        <dbReference type="ARBA" id="ARBA00004141"/>
    </source>
</evidence>
<dbReference type="EMBL" id="JACIFP010000001">
    <property type="protein sequence ID" value="MBB4137724.1"/>
    <property type="molecule type" value="Genomic_DNA"/>
</dbReference>
<evidence type="ECO:0000313" key="9">
    <source>
        <dbReference type="Proteomes" id="UP000551501"/>
    </source>
</evidence>
<keyword evidence="2" id="KW-0813">Transport</keyword>
<feature type="transmembrane region" description="Helical" evidence="7">
    <location>
        <begin position="257"/>
        <end position="278"/>
    </location>
</feature>
<dbReference type="PANTHER" id="PTHR36838:SF1">
    <property type="entry name" value="SLR1864 PROTEIN"/>
    <property type="match status" value="1"/>
</dbReference>
<dbReference type="RefSeq" id="WP_183372548.1">
    <property type="nucleotide sequence ID" value="NZ_BAABHL010000001.1"/>
</dbReference>
<protein>
    <recommendedName>
        <fullName evidence="10">AEC family transporter</fullName>
    </recommendedName>
</protein>
<feature type="transmembrane region" description="Helical" evidence="7">
    <location>
        <begin position="290"/>
        <end position="309"/>
    </location>
</feature>
<feature type="transmembrane region" description="Helical" evidence="7">
    <location>
        <begin position="196"/>
        <end position="218"/>
    </location>
</feature>
<keyword evidence="6 7" id="KW-0472">Membrane</keyword>
<comment type="subcellular location">
    <subcellularLocation>
        <location evidence="1">Membrane</location>
        <topology evidence="1">Multi-pass membrane protein</topology>
    </subcellularLocation>
</comment>
<evidence type="ECO:0000313" key="8">
    <source>
        <dbReference type="EMBL" id="MBB4137724.1"/>
    </source>
</evidence>
<feature type="transmembrane region" description="Helical" evidence="7">
    <location>
        <begin position="94"/>
        <end position="117"/>
    </location>
</feature>
<evidence type="ECO:0000256" key="5">
    <source>
        <dbReference type="ARBA" id="ARBA00022989"/>
    </source>
</evidence>
<keyword evidence="9" id="KW-1185">Reference proteome</keyword>
<feature type="transmembrane region" description="Helical" evidence="7">
    <location>
        <begin position="123"/>
        <end position="143"/>
    </location>
</feature>
<evidence type="ECO:0000256" key="7">
    <source>
        <dbReference type="SAM" id="Phobius"/>
    </source>
</evidence>
<feature type="transmembrane region" description="Helical" evidence="7">
    <location>
        <begin position="230"/>
        <end position="251"/>
    </location>
</feature>
<dbReference type="GO" id="GO:0055085">
    <property type="term" value="P:transmembrane transport"/>
    <property type="evidence" value="ECO:0007669"/>
    <property type="project" value="InterPro"/>
</dbReference>
<feature type="transmembrane region" description="Helical" evidence="7">
    <location>
        <begin position="164"/>
        <end position="184"/>
    </location>
</feature>
<proteinExistence type="predicted"/>
<keyword evidence="3" id="KW-1003">Cell membrane</keyword>
<dbReference type="Pfam" id="PF03547">
    <property type="entry name" value="Mem_trans"/>
    <property type="match status" value="2"/>
</dbReference>
<feature type="transmembrane region" description="Helical" evidence="7">
    <location>
        <begin position="59"/>
        <end position="82"/>
    </location>
</feature>
<evidence type="ECO:0000256" key="4">
    <source>
        <dbReference type="ARBA" id="ARBA00022692"/>
    </source>
</evidence>
<dbReference type="InterPro" id="IPR004776">
    <property type="entry name" value="Mem_transp_PIN-like"/>
</dbReference>
<keyword evidence="4 7" id="KW-0812">Transmembrane</keyword>
<feature type="transmembrane region" description="Helical" evidence="7">
    <location>
        <begin position="34"/>
        <end position="53"/>
    </location>
</feature>
<dbReference type="AlphaFoldDB" id="A0A840F506"/>
<feature type="transmembrane region" description="Helical" evidence="7">
    <location>
        <begin position="6"/>
        <end position="22"/>
    </location>
</feature>
<evidence type="ECO:0000256" key="2">
    <source>
        <dbReference type="ARBA" id="ARBA00022448"/>
    </source>
</evidence>
<accession>A0A840F506</accession>
<gene>
    <name evidence="8" type="ORF">BKA16_004276</name>
</gene>
<evidence type="ECO:0000256" key="3">
    <source>
        <dbReference type="ARBA" id="ARBA00022475"/>
    </source>
</evidence>
<name>A0A840F506_9ACTN</name>
<keyword evidence="5 7" id="KW-1133">Transmembrane helix</keyword>
<organism evidence="8 9">
    <name type="scientific">Gordonia humi</name>
    <dbReference type="NCBI Taxonomy" id="686429"/>
    <lineage>
        <taxon>Bacteria</taxon>
        <taxon>Bacillati</taxon>
        <taxon>Actinomycetota</taxon>
        <taxon>Actinomycetes</taxon>
        <taxon>Mycobacteriales</taxon>
        <taxon>Gordoniaceae</taxon>
        <taxon>Gordonia</taxon>
    </lineage>
</organism>
<evidence type="ECO:0000256" key="6">
    <source>
        <dbReference type="ARBA" id="ARBA00023136"/>
    </source>
</evidence>
<reference evidence="8 9" key="1">
    <citation type="submission" date="2020-08" db="EMBL/GenBank/DDBJ databases">
        <title>Sequencing the genomes of 1000 actinobacteria strains.</title>
        <authorList>
            <person name="Klenk H.-P."/>
        </authorList>
    </citation>
    <scope>NUCLEOTIDE SEQUENCE [LARGE SCALE GENOMIC DNA]</scope>
    <source>
        <strain evidence="8 9">DSM 45298</strain>
    </source>
</reference>
<dbReference type="GO" id="GO:0016020">
    <property type="term" value="C:membrane"/>
    <property type="evidence" value="ECO:0007669"/>
    <property type="project" value="UniProtKB-SubCell"/>
</dbReference>
<sequence>MSGVVSGFTVIFLVVGLGYVLGRTGVLGDHASTTLARLVFFVCTPALLVHSLATSDLSAVFSPTLAVAATTAVGTGAVYLAIARLGLRREVPEAVIGALSSSYVNSVNLGLPIAIFVLDDESFIAPLLLFQIVFYSPVALTALDFTALDSNRRTSVWRTIAVPLRNPILVGGVAGLIMSLIGWVPPKPIMEPLDMLGQSSVPLALLAFGLTLTGATVFKKGESPRRDVVLASALKMFAMPALAYVLARWAFGMTGHHLFAQVVIAALPTAQNVLVYATRYRRGEILSRDTALVTTVLSVPVIAVIAWLLA</sequence>
<dbReference type="PANTHER" id="PTHR36838">
    <property type="entry name" value="AUXIN EFFLUX CARRIER FAMILY PROTEIN"/>
    <property type="match status" value="1"/>
</dbReference>